<dbReference type="CDD" id="cd08432">
    <property type="entry name" value="PBP2_GcdR_TrpI_HvrB_AmpR_like"/>
    <property type="match status" value="1"/>
</dbReference>
<dbReference type="AlphaFoldDB" id="A0A4R1EN62"/>
<evidence type="ECO:0000256" key="1">
    <source>
        <dbReference type="ARBA" id="ARBA00009437"/>
    </source>
</evidence>
<dbReference type="InterPro" id="IPR005119">
    <property type="entry name" value="LysR_subst-bd"/>
</dbReference>
<dbReference type="InterPro" id="IPR058163">
    <property type="entry name" value="LysR-type_TF_proteobact-type"/>
</dbReference>
<accession>A0A4R1EN62</accession>
<reference evidence="6 7" key="1">
    <citation type="submission" date="2019-03" db="EMBL/GenBank/DDBJ databases">
        <title>Genomic Encyclopedia of Type Strains, Phase IV (KMG-IV): sequencing the most valuable type-strain genomes for metagenomic binning, comparative biology and taxonomic classification.</title>
        <authorList>
            <person name="Goeker M."/>
        </authorList>
    </citation>
    <scope>NUCLEOTIDE SEQUENCE [LARGE SCALE GENOMIC DNA]</scope>
    <source>
        <strain evidence="6 7">DSM 24830</strain>
    </source>
</reference>
<dbReference type="Gene3D" id="1.10.10.10">
    <property type="entry name" value="Winged helix-like DNA-binding domain superfamily/Winged helix DNA-binding domain"/>
    <property type="match status" value="1"/>
</dbReference>
<dbReference type="RefSeq" id="WP_131907166.1">
    <property type="nucleotide sequence ID" value="NZ_BAAAFU010000007.1"/>
</dbReference>
<protein>
    <submittedName>
        <fullName evidence="6">LysR family transcriptional regulator</fullName>
    </submittedName>
</protein>
<dbReference type="SUPFAM" id="SSF46785">
    <property type="entry name" value="Winged helix' DNA-binding domain"/>
    <property type="match status" value="1"/>
</dbReference>
<keyword evidence="4" id="KW-0804">Transcription</keyword>
<comment type="caution">
    <text evidence="6">The sequence shown here is derived from an EMBL/GenBank/DDBJ whole genome shotgun (WGS) entry which is preliminary data.</text>
</comment>
<dbReference type="OrthoDB" id="5526340at2"/>
<dbReference type="PANTHER" id="PTHR30537:SF26">
    <property type="entry name" value="GLYCINE CLEAVAGE SYSTEM TRANSCRIPTIONAL ACTIVATOR"/>
    <property type="match status" value="1"/>
</dbReference>
<comment type="similarity">
    <text evidence="1">Belongs to the LysR transcriptional regulatory family.</text>
</comment>
<evidence type="ECO:0000256" key="4">
    <source>
        <dbReference type="ARBA" id="ARBA00023163"/>
    </source>
</evidence>
<dbReference type="EMBL" id="SMFQ01000005">
    <property type="protein sequence ID" value="TCJ82656.1"/>
    <property type="molecule type" value="Genomic_DNA"/>
</dbReference>
<dbReference type="Pfam" id="PF00126">
    <property type="entry name" value="HTH_1"/>
    <property type="match status" value="1"/>
</dbReference>
<dbReference type="Gene3D" id="3.40.190.10">
    <property type="entry name" value="Periplasmic binding protein-like II"/>
    <property type="match status" value="2"/>
</dbReference>
<name>A0A4R1EN62_9GAMM</name>
<keyword evidence="3" id="KW-0238">DNA-binding</keyword>
<dbReference type="Pfam" id="PF03466">
    <property type="entry name" value="LysR_substrate"/>
    <property type="match status" value="1"/>
</dbReference>
<dbReference type="GO" id="GO:0043565">
    <property type="term" value="F:sequence-specific DNA binding"/>
    <property type="evidence" value="ECO:0007669"/>
    <property type="project" value="TreeGrafter"/>
</dbReference>
<evidence type="ECO:0000313" key="7">
    <source>
        <dbReference type="Proteomes" id="UP000294887"/>
    </source>
</evidence>
<dbReference type="Proteomes" id="UP000294887">
    <property type="component" value="Unassembled WGS sequence"/>
</dbReference>
<feature type="domain" description="HTH lysR-type" evidence="5">
    <location>
        <begin position="7"/>
        <end position="64"/>
    </location>
</feature>
<dbReference type="GO" id="GO:0006351">
    <property type="term" value="P:DNA-templated transcription"/>
    <property type="evidence" value="ECO:0007669"/>
    <property type="project" value="TreeGrafter"/>
</dbReference>
<dbReference type="GO" id="GO:0003700">
    <property type="term" value="F:DNA-binding transcription factor activity"/>
    <property type="evidence" value="ECO:0007669"/>
    <property type="project" value="InterPro"/>
</dbReference>
<sequence length="307" mass="34519">MCMQNRLPLNNLNTFAAAAEHLSFQKAAESLYVTPSAVSHQVRNLEQILGHKLFDRLDKRVKLTAQGERLFNDIRAPIKQLNEASRRAFRGLEDSALALSVAPVFVTGWLLPRLKDFYSAHPDINLSVIATTDMINFESDPFDAAIRMGKGDWNDLLSYRLFNREIVAVCHPSLLENNEKLQANKKQFTPLEISNQSLVSNSSMPGLWKEWFQSAHIDIRDGTRGNLQLQNSAQVVEVLQTADSIGLIDRNFIKSDIKSGRLAIACEHVLQGDNGYYLTAPKSAESLPSFWAFKDWLGTHSDISFET</sequence>
<gene>
    <name evidence="6" type="ORF">EV695_3388</name>
</gene>
<evidence type="ECO:0000259" key="5">
    <source>
        <dbReference type="PROSITE" id="PS50931"/>
    </source>
</evidence>
<dbReference type="PRINTS" id="PR00039">
    <property type="entry name" value="HTHLYSR"/>
</dbReference>
<dbReference type="SUPFAM" id="SSF53850">
    <property type="entry name" value="Periplasmic binding protein-like II"/>
    <property type="match status" value="1"/>
</dbReference>
<evidence type="ECO:0000313" key="6">
    <source>
        <dbReference type="EMBL" id="TCJ82656.1"/>
    </source>
</evidence>
<dbReference type="PROSITE" id="PS50931">
    <property type="entry name" value="HTH_LYSR"/>
    <property type="match status" value="1"/>
</dbReference>
<evidence type="ECO:0000256" key="2">
    <source>
        <dbReference type="ARBA" id="ARBA00023015"/>
    </source>
</evidence>
<keyword evidence="7" id="KW-1185">Reference proteome</keyword>
<dbReference type="InterPro" id="IPR036390">
    <property type="entry name" value="WH_DNA-bd_sf"/>
</dbReference>
<proteinExistence type="inferred from homology"/>
<dbReference type="InterPro" id="IPR036388">
    <property type="entry name" value="WH-like_DNA-bd_sf"/>
</dbReference>
<keyword evidence="2" id="KW-0805">Transcription regulation</keyword>
<dbReference type="FunFam" id="1.10.10.10:FF:000001">
    <property type="entry name" value="LysR family transcriptional regulator"/>
    <property type="match status" value="1"/>
</dbReference>
<evidence type="ECO:0000256" key="3">
    <source>
        <dbReference type="ARBA" id="ARBA00023125"/>
    </source>
</evidence>
<dbReference type="InterPro" id="IPR000847">
    <property type="entry name" value="LysR_HTH_N"/>
</dbReference>
<dbReference type="PANTHER" id="PTHR30537">
    <property type="entry name" value="HTH-TYPE TRANSCRIPTIONAL REGULATOR"/>
    <property type="match status" value="1"/>
</dbReference>
<organism evidence="6 7">
    <name type="scientific">Cocleimonas flava</name>
    <dbReference type="NCBI Taxonomy" id="634765"/>
    <lineage>
        <taxon>Bacteria</taxon>
        <taxon>Pseudomonadati</taxon>
        <taxon>Pseudomonadota</taxon>
        <taxon>Gammaproteobacteria</taxon>
        <taxon>Thiotrichales</taxon>
        <taxon>Thiotrichaceae</taxon>
        <taxon>Cocleimonas</taxon>
    </lineage>
</organism>